<reference evidence="5 6" key="1">
    <citation type="submission" date="2015-01" db="EMBL/GenBank/DDBJ databases">
        <title>The Genome Sequence of Cladophialophora immunda CBS83496.</title>
        <authorList>
            <consortium name="The Broad Institute Genomics Platform"/>
            <person name="Cuomo C."/>
            <person name="de Hoog S."/>
            <person name="Gorbushina A."/>
            <person name="Stielow B."/>
            <person name="Teixiera M."/>
            <person name="Abouelleil A."/>
            <person name="Chapman S.B."/>
            <person name="Priest M."/>
            <person name="Young S.K."/>
            <person name="Wortman J."/>
            <person name="Nusbaum C."/>
            <person name="Birren B."/>
        </authorList>
    </citation>
    <scope>NUCLEOTIDE SEQUENCE [LARGE SCALE GENOMIC DNA]</scope>
    <source>
        <strain evidence="5 6">CBS 83496</strain>
    </source>
</reference>
<dbReference type="HOGENOM" id="CLU_010194_1_1_1"/>
<dbReference type="PRINTS" id="PR00081">
    <property type="entry name" value="GDHRDH"/>
</dbReference>
<dbReference type="PANTHER" id="PTHR42760">
    <property type="entry name" value="SHORT-CHAIN DEHYDROGENASES/REDUCTASES FAMILY MEMBER"/>
    <property type="match status" value="1"/>
</dbReference>
<accession>A0A0D2BXX4</accession>
<protein>
    <recommendedName>
        <fullName evidence="4">Ketoreductase domain-containing protein</fullName>
    </recommendedName>
</protein>
<sequence length="265" mass="28629">MGTQVRRVPTSQLFSLEGKTVIATGGTGGLGLEICIALAESGANIVSIHLPQDPGQATLEEGVRKVGREITGFECDVGDSKQLRETFDRIWKSDIVPDILLNCAGLNRRGPIEDMTDEKIDLIFSVNLKGAYVAAQEFGKRLIELDRPGKIINFGSFTSFVAMTNVSAYAATKGGVLQMTKAFSNEWACHGIQVNCICPGYIKTPLSQALLDQFPDMEKYIVNRTPAGRWGNPSDLRGTAVFLSSPASDFVTGTSIVVDGGMMFR</sequence>
<feature type="domain" description="Ketoreductase" evidence="4">
    <location>
        <begin position="19"/>
        <end position="190"/>
    </location>
</feature>
<proteinExistence type="inferred from homology"/>
<keyword evidence="3" id="KW-0560">Oxidoreductase</keyword>
<dbReference type="AlphaFoldDB" id="A0A0D2BXX4"/>
<dbReference type="PRINTS" id="PR00080">
    <property type="entry name" value="SDRFAMILY"/>
</dbReference>
<dbReference type="Gene3D" id="3.40.50.720">
    <property type="entry name" value="NAD(P)-binding Rossmann-like Domain"/>
    <property type="match status" value="1"/>
</dbReference>
<dbReference type="InterPro" id="IPR036291">
    <property type="entry name" value="NAD(P)-bd_dom_sf"/>
</dbReference>
<dbReference type="Proteomes" id="UP000054466">
    <property type="component" value="Unassembled WGS sequence"/>
</dbReference>
<keyword evidence="6" id="KW-1185">Reference proteome</keyword>
<comment type="similarity">
    <text evidence="1">Belongs to the short-chain dehydrogenases/reductases (SDR) family.</text>
</comment>
<dbReference type="STRING" id="569365.A0A0D2BXX4"/>
<dbReference type="GeneID" id="27348884"/>
<dbReference type="GO" id="GO:0016616">
    <property type="term" value="F:oxidoreductase activity, acting on the CH-OH group of donors, NAD or NADP as acceptor"/>
    <property type="evidence" value="ECO:0007669"/>
    <property type="project" value="UniProtKB-ARBA"/>
</dbReference>
<dbReference type="VEuPathDB" id="FungiDB:PV07_09690"/>
<evidence type="ECO:0000313" key="6">
    <source>
        <dbReference type="Proteomes" id="UP000054466"/>
    </source>
</evidence>
<name>A0A0D2BXX4_9EURO</name>
<dbReference type="Pfam" id="PF13561">
    <property type="entry name" value="adh_short_C2"/>
    <property type="match status" value="1"/>
</dbReference>
<evidence type="ECO:0000256" key="1">
    <source>
        <dbReference type="ARBA" id="ARBA00006484"/>
    </source>
</evidence>
<organism evidence="5 6">
    <name type="scientific">Cladophialophora immunda</name>
    <dbReference type="NCBI Taxonomy" id="569365"/>
    <lineage>
        <taxon>Eukaryota</taxon>
        <taxon>Fungi</taxon>
        <taxon>Dikarya</taxon>
        <taxon>Ascomycota</taxon>
        <taxon>Pezizomycotina</taxon>
        <taxon>Eurotiomycetes</taxon>
        <taxon>Chaetothyriomycetidae</taxon>
        <taxon>Chaetothyriales</taxon>
        <taxon>Herpotrichiellaceae</taxon>
        <taxon>Cladophialophora</taxon>
    </lineage>
</organism>
<dbReference type="InterPro" id="IPR057326">
    <property type="entry name" value="KR_dom"/>
</dbReference>
<dbReference type="PROSITE" id="PS00061">
    <property type="entry name" value="ADH_SHORT"/>
    <property type="match status" value="1"/>
</dbReference>
<dbReference type="PANTHER" id="PTHR42760:SF5">
    <property type="entry name" value="2-DEHYDRO-3-DEOXY-D-GLUCONATE 5-DEHYDROGENASE"/>
    <property type="match status" value="1"/>
</dbReference>
<dbReference type="FunFam" id="3.40.50.720:FF:000084">
    <property type="entry name" value="Short-chain dehydrogenase reductase"/>
    <property type="match status" value="1"/>
</dbReference>
<evidence type="ECO:0000259" key="4">
    <source>
        <dbReference type="SMART" id="SM00822"/>
    </source>
</evidence>
<dbReference type="RefSeq" id="XP_016244159.1">
    <property type="nucleotide sequence ID" value="XM_016396968.1"/>
</dbReference>
<evidence type="ECO:0000256" key="3">
    <source>
        <dbReference type="ARBA" id="ARBA00023002"/>
    </source>
</evidence>
<keyword evidence="2" id="KW-0521">NADP</keyword>
<dbReference type="SMART" id="SM00822">
    <property type="entry name" value="PKS_KR"/>
    <property type="match status" value="1"/>
</dbReference>
<dbReference type="OrthoDB" id="37659at2759"/>
<evidence type="ECO:0000313" key="5">
    <source>
        <dbReference type="EMBL" id="KIW23943.1"/>
    </source>
</evidence>
<dbReference type="EMBL" id="KN847045">
    <property type="protein sequence ID" value="KIW23943.1"/>
    <property type="molecule type" value="Genomic_DNA"/>
</dbReference>
<dbReference type="InterPro" id="IPR020904">
    <property type="entry name" value="Sc_DH/Rdtase_CS"/>
</dbReference>
<gene>
    <name evidence="5" type="ORF">PV07_09690</name>
</gene>
<dbReference type="InterPro" id="IPR002347">
    <property type="entry name" value="SDR_fam"/>
</dbReference>
<dbReference type="SUPFAM" id="SSF51735">
    <property type="entry name" value="NAD(P)-binding Rossmann-fold domains"/>
    <property type="match status" value="1"/>
</dbReference>
<evidence type="ECO:0000256" key="2">
    <source>
        <dbReference type="ARBA" id="ARBA00022857"/>
    </source>
</evidence>